<dbReference type="CDD" id="cd06261">
    <property type="entry name" value="TM_PBP2"/>
    <property type="match status" value="1"/>
</dbReference>
<evidence type="ECO:0000259" key="9">
    <source>
        <dbReference type="PROSITE" id="PS50928"/>
    </source>
</evidence>
<dbReference type="GO" id="GO:0005886">
    <property type="term" value="C:plasma membrane"/>
    <property type="evidence" value="ECO:0007669"/>
    <property type="project" value="UniProtKB-SubCell"/>
</dbReference>
<sequence length="281" mass="30482">MNRKINLRRSLGAIPLSAWVGIVIIAVNLLGAIFAPWLAPHSETEQVGDIWLLPSIHTPFGTDSLGRDMLSRILYGARTTIAIALAITISSFIIGIVTGFAAAIYGKWVDVVLSRIVDTLMSIPVLIFALMVLSVMGTSIPVLVLTIALLDATRVFRLARLVAQAIVCQEYVEAARLRGEGLRWVLTKEILPNAIPPLLAEFGMRFCFTFLFIAGLSFLGLGIQPPYADWGSMVRDNAQAINFGQYAPLYPAAAIALLTIGVNLVVDWLLARNSLAHGDQS</sequence>
<dbReference type="InterPro" id="IPR025966">
    <property type="entry name" value="OppC_N"/>
</dbReference>
<evidence type="ECO:0000256" key="2">
    <source>
        <dbReference type="ARBA" id="ARBA00022448"/>
    </source>
</evidence>
<organism evidence="10 11">
    <name type="scientific">Rouxiella badensis</name>
    <dbReference type="NCBI Taxonomy" id="1646377"/>
    <lineage>
        <taxon>Bacteria</taxon>
        <taxon>Pseudomonadati</taxon>
        <taxon>Pseudomonadota</taxon>
        <taxon>Gammaproteobacteria</taxon>
        <taxon>Enterobacterales</taxon>
        <taxon>Yersiniaceae</taxon>
        <taxon>Rouxiella</taxon>
    </lineage>
</organism>
<evidence type="ECO:0000313" key="11">
    <source>
        <dbReference type="Proteomes" id="UP000192536"/>
    </source>
</evidence>
<dbReference type="SUPFAM" id="SSF161098">
    <property type="entry name" value="MetI-like"/>
    <property type="match status" value="1"/>
</dbReference>
<feature type="domain" description="ABC transmembrane type-1" evidence="9">
    <location>
        <begin position="77"/>
        <end position="270"/>
    </location>
</feature>
<feature type="transmembrane region" description="Helical" evidence="8">
    <location>
        <begin position="12"/>
        <end position="38"/>
    </location>
</feature>
<evidence type="ECO:0000256" key="1">
    <source>
        <dbReference type="ARBA" id="ARBA00004429"/>
    </source>
</evidence>
<dbReference type="Pfam" id="PF00528">
    <property type="entry name" value="BPD_transp_1"/>
    <property type="match status" value="1"/>
</dbReference>
<keyword evidence="3" id="KW-1003">Cell membrane</keyword>
<feature type="transmembrane region" description="Helical" evidence="8">
    <location>
        <begin position="206"/>
        <end position="227"/>
    </location>
</feature>
<dbReference type="EMBL" id="MRWE01000033">
    <property type="protein sequence ID" value="ORJ24200.1"/>
    <property type="molecule type" value="Genomic_DNA"/>
</dbReference>
<dbReference type="PROSITE" id="PS50928">
    <property type="entry name" value="ABC_TM1"/>
    <property type="match status" value="1"/>
</dbReference>
<comment type="subcellular location">
    <subcellularLocation>
        <location evidence="1">Cell inner membrane</location>
        <topology evidence="1">Multi-pass membrane protein</topology>
    </subcellularLocation>
    <subcellularLocation>
        <location evidence="8">Cell membrane</location>
        <topology evidence="8">Multi-pass membrane protein</topology>
    </subcellularLocation>
</comment>
<dbReference type="Gene3D" id="1.10.3720.10">
    <property type="entry name" value="MetI-like"/>
    <property type="match status" value="1"/>
</dbReference>
<evidence type="ECO:0000256" key="6">
    <source>
        <dbReference type="ARBA" id="ARBA00022989"/>
    </source>
</evidence>
<accession>A0A1X0WBN5</accession>
<dbReference type="AlphaFoldDB" id="A0A1X0WBN5"/>
<dbReference type="PANTHER" id="PTHR43386:SF25">
    <property type="entry name" value="PEPTIDE ABC TRANSPORTER PERMEASE PROTEIN"/>
    <property type="match status" value="1"/>
</dbReference>
<proteinExistence type="inferred from homology"/>
<evidence type="ECO:0000256" key="5">
    <source>
        <dbReference type="ARBA" id="ARBA00022692"/>
    </source>
</evidence>
<dbReference type="InterPro" id="IPR035906">
    <property type="entry name" value="MetI-like_sf"/>
</dbReference>
<name>A0A1X0WBN5_9GAMM</name>
<feature type="transmembrane region" description="Helical" evidence="8">
    <location>
        <begin position="125"/>
        <end position="150"/>
    </location>
</feature>
<dbReference type="InterPro" id="IPR050366">
    <property type="entry name" value="BP-dependent_transpt_permease"/>
</dbReference>
<dbReference type="Pfam" id="PF12911">
    <property type="entry name" value="OppC_N"/>
    <property type="match status" value="1"/>
</dbReference>
<dbReference type="Proteomes" id="UP000192536">
    <property type="component" value="Unassembled WGS sequence"/>
</dbReference>
<dbReference type="STRING" id="1646377.BS640_17485"/>
<dbReference type="RefSeq" id="WP_017491229.1">
    <property type="nucleotide sequence ID" value="NZ_CAUQAZ010000046.1"/>
</dbReference>
<evidence type="ECO:0000256" key="3">
    <source>
        <dbReference type="ARBA" id="ARBA00022475"/>
    </source>
</evidence>
<dbReference type="GO" id="GO:0055085">
    <property type="term" value="P:transmembrane transport"/>
    <property type="evidence" value="ECO:0007669"/>
    <property type="project" value="InterPro"/>
</dbReference>
<dbReference type="PANTHER" id="PTHR43386">
    <property type="entry name" value="OLIGOPEPTIDE TRANSPORT SYSTEM PERMEASE PROTEIN APPC"/>
    <property type="match status" value="1"/>
</dbReference>
<keyword evidence="7 8" id="KW-0472">Membrane</keyword>
<comment type="caution">
    <text evidence="10">The sequence shown here is derived from an EMBL/GenBank/DDBJ whole genome shotgun (WGS) entry which is preliminary data.</text>
</comment>
<keyword evidence="11" id="KW-1185">Reference proteome</keyword>
<protein>
    <submittedName>
        <fullName evidence="10">ABC transporter permease</fullName>
    </submittedName>
</protein>
<keyword evidence="6 8" id="KW-1133">Transmembrane helix</keyword>
<feature type="transmembrane region" description="Helical" evidence="8">
    <location>
        <begin position="247"/>
        <end position="271"/>
    </location>
</feature>
<keyword evidence="5 8" id="KW-0812">Transmembrane</keyword>
<gene>
    <name evidence="10" type="ORF">BS640_17485</name>
</gene>
<evidence type="ECO:0000313" key="10">
    <source>
        <dbReference type="EMBL" id="ORJ24200.1"/>
    </source>
</evidence>
<reference evidence="10 11" key="1">
    <citation type="journal article" date="2017" name="Int. J. Syst. Evol. Microbiol.">
        <title>Rouxiella badensis sp. nov. and Rouxiella silvae sp. nov. isolated from peat bog soil in Germany and emendation of the genus description.</title>
        <authorList>
            <person name="Le Fleche-Mateos A."/>
            <person name="Kugler J.H."/>
            <person name="Hansen S.H."/>
            <person name="Syldatk C."/>
            <person name="Hausmann R."/>
            <person name="Lomprez F."/>
            <person name="Vandenbogaert M."/>
            <person name="Manuguerra J.C."/>
            <person name="Grimont P.A."/>
        </authorList>
    </citation>
    <scope>NUCLEOTIDE SEQUENCE [LARGE SCALE GENOMIC DNA]</scope>
    <source>
        <strain evidence="10 11">DSM 100043</strain>
    </source>
</reference>
<comment type="similarity">
    <text evidence="8">Belongs to the binding-protein-dependent transport system permease family.</text>
</comment>
<evidence type="ECO:0000256" key="4">
    <source>
        <dbReference type="ARBA" id="ARBA00022519"/>
    </source>
</evidence>
<feature type="transmembrane region" description="Helical" evidence="8">
    <location>
        <begin position="82"/>
        <end position="105"/>
    </location>
</feature>
<keyword evidence="2 8" id="KW-0813">Transport</keyword>
<dbReference type="InterPro" id="IPR000515">
    <property type="entry name" value="MetI-like"/>
</dbReference>
<evidence type="ECO:0000256" key="7">
    <source>
        <dbReference type="ARBA" id="ARBA00023136"/>
    </source>
</evidence>
<keyword evidence="4" id="KW-0997">Cell inner membrane</keyword>
<evidence type="ECO:0000256" key="8">
    <source>
        <dbReference type="RuleBase" id="RU363032"/>
    </source>
</evidence>